<dbReference type="EMBL" id="CAEY01002010">
    <property type="status" value="NOT_ANNOTATED_CDS"/>
    <property type="molecule type" value="Genomic_DNA"/>
</dbReference>
<reference evidence="1" key="2">
    <citation type="submission" date="2015-06" db="UniProtKB">
        <authorList>
            <consortium name="EnsemblMetazoa"/>
        </authorList>
    </citation>
    <scope>IDENTIFICATION</scope>
</reference>
<dbReference type="EnsemblMetazoa" id="tetur09g01870.1">
    <property type="protein sequence ID" value="tetur09g01870.1"/>
    <property type="gene ID" value="tetur09g01870"/>
</dbReference>
<dbReference type="Proteomes" id="UP000015104">
    <property type="component" value="Unassembled WGS sequence"/>
</dbReference>
<proteinExistence type="predicted"/>
<keyword evidence="2" id="KW-1185">Reference proteome</keyword>
<name>T1KD69_TETUR</name>
<evidence type="ECO:0000313" key="1">
    <source>
        <dbReference type="EnsemblMetazoa" id="tetur09g01870.1"/>
    </source>
</evidence>
<reference evidence="2" key="1">
    <citation type="submission" date="2011-08" db="EMBL/GenBank/DDBJ databases">
        <authorList>
            <person name="Rombauts S."/>
        </authorList>
    </citation>
    <scope>NUCLEOTIDE SEQUENCE</scope>
    <source>
        <strain evidence="2">London</strain>
    </source>
</reference>
<protein>
    <submittedName>
        <fullName evidence="1">Uncharacterized protein</fullName>
    </submittedName>
</protein>
<evidence type="ECO:0000313" key="2">
    <source>
        <dbReference type="Proteomes" id="UP000015104"/>
    </source>
</evidence>
<organism evidence="1 2">
    <name type="scientific">Tetranychus urticae</name>
    <name type="common">Two-spotted spider mite</name>
    <dbReference type="NCBI Taxonomy" id="32264"/>
    <lineage>
        <taxon>Eukaryota</taxon>
        <taxon>Metazoa</taxon>
        <taxon>Ecdysozoa</taxon>
        <taxon>Arthropoda</taxon>
        <taxon>Chelicerata</taxon>
        <taxon>Arachnida</taxon>
        <taxon>Acari</taxon>
        <taxon>Acariformes</taxon>
        <taxon>Trombidiformes</taxon>
        <taxon>Prostigmata</taxon>
        <taxon>Eleutherengona</taxon>
        <taxon>Raphignathae</taxon>
        <taxon>Tetranychoidea</taxon>
        <taxon>Tetranychidae</taxon>
        <taxon>Tetranychus</taxon>
    </lineage>
</organism>
<dbReference type="AlphaFoldDB" id="T1KD69"/>
<dbReference type="HOGENOM" id="CLU_3421539_0_0_1"/>
<accession>T1KD69</accession>
<sequence>MPRVCFEFQFSAYLWFNYWVQIFM</sequence>